<dbReference type="EMBL" id="JAYMYQ010000005">
    <property type="protein sequence ID" value="KAK7331120.1"/>
    <property type="molecule type" value="Genomic_DNA"/>
</dbReference>
<evidence type="ECO:0000313" key="3">
    <source>
        <dbReference type="Proteomes" id="UP001367508"/>
    </source>
</evidence>
<evidence type="ECO:0000256" key="1">
    <source>
        <dbReference type="SAM" id="MobiDB-lite"/>
    </source>
</evidence>
<proteinExistence type="predicted"/>
<gene>
    <name evidence="2" type="ORF">VNO77_25334</name>
</gene>
<comment type="caution">
    <text evidence="2">The sequence shown here is derived from an EMBL/GenBank/DDBJ whole genome shotgun (WGS) entry which is preliminary data.</text>
</comment>
<sequence>MKKRKATTLLTRQRAQGASSRTQERKRHRFSVSLVPPICSCFRSNPIHYILSILFSLPHQQTITHATSHKVFSPPLPTRFSHPFPSFADPRLFALNRKRRVSGSLM</sequence>
<accession>A0AAN9L7Y0</accession>
<organism evidence="2 3">
    <name type="scientific">Canavalia gladiata</name>
    <name type="common">Sword bean</name>
    <name type="synonym">Dolichos gladiatus</name>
    <dbReference type="NCBI Taxonomy" id="3824"/>
    <lineage>
        <taxon>Eukaryota</taxon>
        <taxon>Viridiplantae</taxon>
        <taxon>Streptophyta</taxon>
        <taxon>Embryophyta</taxon>
        <taxon>Tracheophyta</taxon>
        <taxon>Spermatophyta</taxon>
        <taxon>Magnoliopsida</taxon>
        <taxon>eudicotyledons</taxon>
        <taxon>Gunneridae</taxon>
        <taxon>Pentapetalae</taxon>
        <taxon>rosids</taxon>
        <taxon>fabids</taxon>
        <taxon>Fabales</taxon>
        <taxon>Fabaceae</taxon>
        <taxon>Papilionoideae</taxon>
        <taxon>50 kb inversion clade</taxon>
        <taxon>NPAAA clade</taxon>
        <taxon>indigoferoid/millettioid clade</taxon>
        <taxon>Phaseoleae</taxon>
        <taxon>Canavalia</taxon>
    </lineage>
</organism>
<reference evidence="2 3" key="1">
    <citation type="submission" date="2024-01" db="EMBL/GenBank/DDBJ databases">
        <title>The genomes of 5 underutilized Papilionoideae crops provide insights into root nodulation and disease resistanc.</title>
        <authorList>
            <person name="Jiang F."/>
        </authorList>
    </citation>
    <scope>NUCLEOTIDE SEQUENCE [LARGE SCALE GENOMIC DNA]</scope>
    <source>
        <strain evidence="2">LVBAO_FW01</strain>
        <tissue evidence="2">Leaves</tissue>
    </source>
</reference>
<dbReference type="AlphaFoldDB" id="A0AAN9L7Y0"/>
<feature type="region of interest" description="Disordered" evidence="1">
    <location>
        <begin position="1"/>
        <end position="27"/>
    </location>
</feature>
<dbReference type="Proteomes" id="UP001367508">
    <property type="component" value="Unassembled WGS sequence"/>
</dbReference>
<feature type="compositionally biased region" description="Polar residues" evidence="1">
    <location>
        <begin position="8"/>
        <end position="21"/>
    </location>
</feature>
<name>A0AAN9L7Y0_CANGL</name>
<keyword evidence="3" id="KW-1185">Reference proteome</keyword>
<protein>
    <submittedName>
        <fullName evidence="2">Uncharacterized protein</fullName>
    </submittedName>
</protein>
<evidence type="ECO:0000313" key="2">
    <source>
        <dbReference type="EMBL" id="KAK7331120.1"/>
    </source>
</evidence>